<accession>A0ABU8ERE2</accession>
<sequence>MFNHQSVKSLSALIIAIVSALLFDELAVLFVATVALLIIWVFAIAYTKASAPTVIVGNVLALVCTLTLFLTIGISELVNLFIAMLLQANCLKLLIAEKPRQIKSIVLVNFFISSCVFLFYHSLPVTLLVLFLFLLNITALYLLTNRKIIKQSGARAFKLLLLSLPITCVLFLFLPKLPAFWRMPSLSTAQVGLSESVNPFNISDLTKSDKLAFRAVVPDNIAAPYYWRTMVHEEFDGRSWNIVDSADLKLRNSALKKAGREIKIYHEQTSLNWLPTLYAGSSSTGNIFTTVDGGLYRVNPNNQKFTYDITEIDFADDLTSSKRRLNLTLPQDINTQSVALASQLKAQSTSTEQFIQLLSRYYTQQQFSYTLKPPIYTGNNSIDEFMFGEKQGFCGHYASSSAFIFRAAGIPARVVSGYLGGEASNSAKYLSVYQYDAHAWTEVWLPSKGWVKFDATAFVEPERLYGSLSQLDNTRDDFEENIGVGLTALSDIAVFNELRLYLEQLDYQWTAWVLSFDNEAQNKLLKELIKETSALKIAVIVMSLIGLFLVSFLVIKLWQRRTQIDDPVAAYLIALEHFAKGKNLARGNGETVAHFLTRLCEHFPNNKTDLMSFLSLYSRHRYGEKTLTKAQTKMLKRNVNNIKYKRQL</sequence>
<reference evidence="3 4" key="1">
    <citation type="submission" date="2023-12" db="EMBL/GenBank/DDBJ databases">
        <title>Friends and Foes: Symbiotic and Algicidal bacterial influence on Karenia brevis blooms.</title>
        <authorList>
            <person name="Fei C."/>
            <person name="Mohamed A.R."/>
            <person name="Booker A."/>
            <person name="Arshad M."/>
            <person name="Klass S."/>
            <person name="Ahn S."/>
            <person name="Gilbert P.M."/>
            <person name="Heil C.A."/>
            <person name="Martinez J.M."/>
            <person name="Amin S.A."/>
        </authorList>
    </citation>
    <scope>NUCLEOTIDE SEQUENCE [LARGE SCALE GENOMIC DNA]</scope>
    <source>
        <strain evidence="3 4">CE15</strain>
    </source>
</reference>
<keyword evidence="4" id="KW-1185">Reference proteome</keyword>
<organism evidence="3 4">
    <name type="scientific">Pseudoalteromonas spongiae</name>
    <dbReference type="NCBI Taxonomy" id="298657"/>
    <lineage>
        <taxon>Bacteria</taxon>
        <taxon>Pseudomonadati</taxon>
        <taxon>Pseudomonadota</taxon>
        <taxon>Gammaproteobacteria</taxon>
        <taxon>Alteromonadales</taxon>
        <taxon>Pseudoalteromonadaceae</taxon>
        <taxon>Pseudoalteromonas</taxon>
    </lineage>
</organism>
<feature type="domain" description="Transglutaminase-like" evidence="2">
    <location>
        <begin position="386"/>
        <end position="457"/>
    </location>
</feature>
<dbReference type="InterPro" id="IPR021878">
    <property type="entry name" value="TgpA_N"/>
</dbReference>
<evidence type="ECO:0000256" key="1">
    <source>
        <dbReference type="SAM" id="Phobius"/>
    </source>
</evidence>
<dbReference type="InterPro" id="IPR052901">
    <property type="entry name" value="Bact_TGase-like"/>
</dbReference>
<feature type="transmembrane region" description="Helical" evidence="1">
    <location>
        <begin position="55"/>
        <end position="82"/>
    </location>
</feature>
<evidence type="ECO:0000313" key="4">
    <source>
        <dbReference type="Proteomes" id="UP001382455"/>
    </source>
</evidence>
<dbReference type="PANTHER" id="PTHR42736:SF1">
    <property type="entry name" value="PROTEIN-GLUTAMINE GAMMA-GLUTAMYLTRANSFERASE"/>
    <property type="match status" value="1"/>
</dbReference>
<dbReference type="SUPFAM" id="SSF54001">
    <property type="entry name" value="Cysteine proteinases"/>
    <property type="match status" value="1"/>
</dbReference>
<dbReference type="RefSeq" id="WP_336435000.1">
    <property type="nucleotide sequence ID" value="NZ_JBAWKS010000001.1"/>
</dbReference>
<keyword evidence="1" id="KW-0812">Transmembrane</keyword>
<dbReference type="InterPro" id="IPR002931">
    <property type="entry name" value="Transglutaminase-like"/>
</dbReference>
<feature type="transmembrane region" description="Helical" evidence="1">
    <location>
        <begin position="534"/>
        <end position="555"/>
    </location>
</feature>
<gene>
    <name evidence="3" type="ORF">WAE96_07040</name>
</gene>
<evidence type="ECO:0000313" key="3">
    <source>
        <dbReference type="EMBL" id="MEI4549457.1"/>
    </source>
</evidence>
<dbReference type="Pfam" id="PF01841">
    <property type="entry name" value="Transglut_core"/>
    <property type="match status" value="1"/>
</dbReference>
<protein>
    <submittedName>
        <fullName evidence="3">DUF3488 and transglutaminase-like domain-containing protein</fullName>
    </submittedName>
</protein>
<keyword evidence="1" id="KW-1133">Transmembrane helix</keyword>
<dbReference type="Pfam" id="PF11992">
    <property type="entry name" value="TgpA_N"/>
    <property type="match status" value="1"/>
</dbReference>
<name>A0ABU8ERE2_9GAMM</name>
<dbReference type="EMBL" id="JBAWKS010000001">
    <property type="protein sequence ID" value="MEI4549457.1"/>
    <property type="molecule type" value="Genomic_DNA"/>
</dbReference>
<evidence type="ECO:0000259" key="2">
    <source>
        <dbReference type="SMART" id="SM00460"/>
    </source>
</evidence>
<keyword evidence="1" id="KW-0472">Membrane</keyword>
<dbReference type="PANTHER" id="PTHR42736">
    <property type="entry name" value="PROTEIN-GLUTAMINE GAMMA-GLUTAMYLTRANSFERASE"/>
    <property type="match status" value="1"/>
</dbReference>
<feature type="transmembrane region" description="Helical" evidence="1">
    <location>
        <begin position="12"/>
        <end position="43"/>
    </location>
</feature>
<dbReference type="Proteomes" id="UP001382455">
    <property type="component" value="Unassembled WGS sequence"/>
</dbReference>
<feature type="transmembrane region" description="Helical" evidence="1">
    <location>
        <begin position="102"/>
        <end position="120"/>
    </location>
</feature>
<dbReference type="Gene3D" id="3.10.620.30">
    <property type="match status" value="1"/>
</dbReference>
<comment type="caution">
    <text evidence="3">The sequence shown here is derived from an EMBL/GenBank/DDBJ whole genome shotgun (WGS) entry which is preliminary data.</text>
</comment>
<dbReference type="InterPro" id="IPR038765">
    <property type="entry name" value="Papain-like_cys_pep_sf"/>
</dbReference>
<feature type="transmembrane region" description="Helical" evidence="1">
    <location>
        <begin position="156"/>
        <end position="174"/>
    </location>
</feature>
<proteinExistence type="predicted"/>
<feature type="transmembrane region" description="Helical" evidence="1">
    <location>
        <begin position="126"/>
        <end position="144"/>
    </location>
</feature>
<dbReference type="SMART" id="SM00460">
    <property type="entry name" value="TGc"/>
    <property type="match status" value="1"/>
</dbReference>